<protein>
    <submittedName>
        <fullName evidence="4">UDP-glycosyltransferase 89B1</fullName>
    </submittedName>
</protein>
<evidence type="ECO:0000256" key="1">
    <source>
        <dbReference type="ARBA" id="ARBA00009995"/>
    </source>
</evidence>
<feature type="region of interest" description="Disordered" evidence="3">
    <location>
        <begin position="460"/>
        <end position="480"/>
    </location>
</feature>
<dbReference type="PANTHER" id="PTHR48047:SF189">
    <property type="entry name" value="UDP-GLYCOSYLTRANSFERASE 89B1"/>
    <property type="match status" value="1"/>
</dbReference>
<dbReference type="Gene3D" id="3.40.50.2000">
    <property type="entry name" value="Glycogen Phosphorylase B"/>
    <property type="match status" value="3"/>
</dbReference>
<keyword evidence="5" id="KW-1185">Reference proteome</keyword>
<dbReference type="GO" id="GO:0035251">
    <property type="term" value="F:UDP-glucosyltransferase activity"/>
    <property type="evidence" value="ECO:0007669"/>
    <property type="project" value="TreeGrafter"/>
</dbReference>
<evidence type="ECO:0000313" key="5">
    <source>
        <dbReference type="Proteomes" id="UP000095767"/>
    </source>
</evidence>
<dbReference type="AlphaFoldDB" id="A0A1E5VX74"/>
<dbReference type="Pfam" id="PF00201">
    <property type="entry name" value="UDPGT"/>
    <property type="match status" value="2"/>
</dbReference>
<dbReference type="FunFam" id="3.40.50.2000:FF:000143">
    <property type="entry name" value="UDP-glycosyltransferase 89B1"/>
    <property type="match status" value="1"/>
</dbReference>
<dbReference type="EMBL" id="LWDX02027026">
    <property type="protein sequence ID" value="OEL29719.1"/>
    <property type="molecule type" value="Genomic_DNA"/>
</dbReference>
<organism evidence="4 5">
    <name type="scientific">Dichanthelium oligosanthes</name>
    <dbReference type="NCBI Taxonomy" id="888268"/>
    <lineage>
        <taxon>Eukaryota</taxon>
        <taxon>Viridiplantae</taxon>
        <taxon>Streptophyta</taxon>
        <taxon>Embryophyta</taxon>
        <taxon>Tracheophyta</taxon>
        <taxon>Spermatophyta</taxon>
        <taxon>Magnoliopsida</taxon>
        <taxon>Liliopsida</taxon>
        <taxon>Poales</taxon>
        <taxon>Poaceae</taxon>
        <taxon>PACMAD clade</taxon>
        <taxon>Panicoideae</taxon>
        <taxon>Panicodae</taxon>
        <taxon>Paniceae</taxon>
        <taxon>Dichantheliinae</taxon>
        <taxon>Dichanthelium</taxon>
    </lineage>
</organism>
<dbReference type="FunFam" id="3.40.50.2000:FF:000064">
    <property type="entry name" value="Glycosyltransferase"/>
    <property type="match status" value="2"/>
</dbReference>
<dbReference type="Proteomes" id="UP000095767">
    <property type="component" value="Unassembled WGS sequence"/>
</dbReference>
<comment type="similarity">
    <text evidence="1">Belongs to the UDP-glycosyltransferase family.</text>
</comment>
<dbReference type="CDD" id="cd03784">
    <property type="entry name" value="GT1_Gtf-like"/>
    <property type="match status" value="2"/>
</dbReference>
<accession>A0A1E5VX74</accession>
<evidence type="ECO:0000313" key="4">
    <source>
        <dbReference type="EMBL" id="OEL29719.1"/>
    </source>
</evidence>
<dbReference type="OrthoDB" id="5835829at2759"/>
<reference evidence="4 5" key="1">
    <citation type="submission" date="2016-09" db="EMBL/GenBank/DDBJ databases">
        <title>The draft genome of Dichanthelium oligosanthes: A C3 panicoid grass species.</title>
        <authorList>
            <person name="Studer A.J."/>
            <person name="Schnable J.C."/>
            <person name="Brutnell T.P."/>
        </authorList>
    </citation>
    <scope>NUCLEOTIDE SEQUENCE [LARGE SCALE GENOMIC DNA]</scope>
    <source>
        <strain evidence="5">cv. Kellogg 1175</strain>
        <tissue evidence="4">Leaf</tissue>
    </source>
</reference>
<comment type="caution">
    <text evidence="4">The sequence shown here is derived from an EMBL/GenBank/DDBJ whole genome shotgun (WGS) entry which is preliminary data.</text>
</comment>
<dbReference type="SUPFAM" id="SSF53756">
    <property type="entry name" value="UDP-Glycosyltransferase/glycogen phosphorylase"/>
    <property type="match status" value="2"/>
</dbReference>
<dbReference type="InterPro" id="IPR002213">
    <property type="entry name" value="UDP_glucos_trans"/>
</dbReference>
<gene>
    <name evidence="4" type="ORF">BAE44_0009261</name>
</gene>
<evidence type="ECO:0000256" key="3">
    <source>
        <dbReference type="SAM" id="MobiDB-lite"/>
    </source>
</evidence>
<sequence length="822" mass="87488">METAAAPTPAPHVLVIPFTAQGHALPLLDFAALLAARGLRLTIVTTPANLPLLSPILDAHPAAVGPLTLPFPSHPSLPPGLENTKGCAPEYFPLFIHALASLREPILTWARSQSGDPVVAVIADFFCGWAQPLAREIGAAGIVFTPSGVLGTAFPHSLFRRLVSRPAECGDDFRVTFPAIPGEPTLQWREISMMYKWFLEGGHEEEVRESVRQNFLWNLQESWVFVSNTFRALEGRYLDVPLEDMGFKRIWAVGPLAPEADPAGTRGGKAAVAAANLSAWLDAFPEGSVVYVCFGSQAVLTPAVAAALAEALERSGVPFLWVVGAGNSGVVPEGFETRAAAAGRGLVVRGWAPQLATLRHAAVGWFMTHCGWNSVLEAAAAGVPMLVWPMTADQFANAWLLVDEVRVAVRACVGGFGVAPDSGELAAVLADAVGEKGRDVSARAKELAAEASRAVKEGGSSYADLEGHGGGASTRAGAARARCPIPRAGTRATTPRPLLAAHPAAARAVTFPFPSHPALPPGIENTNGSRRSLIPSWPSWPTSSVEAAQPMACEIGAVGIVFSPSGVLGTAVMHSIFRRLVKRPADSDDGFSVAFPAIPGEPSFQWRELLMLYMKYMAGTLEEQVGESVRQNFLWNLQESWWFVFNTLRTLEGRYLDQPLEDLGFRTVPFVWAVGGGVVPEGFEARVAGRGLVVRGWAPQVALLRHAAVGWFMTHCGWNSTLEAVAAGVPMLAWPMVADQFFDARLLVDKAPVAVRACAGGIGFAPDAGELASVLADATGEKGRDMRPLAKELAAEAARAVKEGGSSYADLEGFVQEIRKLR</sequence>
<keyword evidence="2 4" id="KW-0808">Transferase</keyword>
<dbReference type="PANTHER" id="PTHR48047">
    <property type="entry name" value="GLYCOSYLTRANSFERASE"/>
    <property type="match status" value="1"/>
</dbReference>
<name>A0A1E5VX74_9POAL</name>
<evidence type="ECO:0000256" key="2">
    <source>
        <dbReference type="ARBA" id="ARBA00022679"/>
    </source>
</evidence>
<proteinExistence type="inferred from homology"/>